<evidence type="ECO:0000256" key="8">
    <source>
        <dbReference type="RuleBase" id="RU363032"/>
    </source>
</evidence>
<proteinExistence type="inferred from homology"/>
<feature type="transmembrane region" description="Helical" evidence="8">
    <location>
        <begin position="206"/>
        <end position="229"/>
    </location>
</feature>
<dbReference type="PROSITE" id="PS50928">
    <property type="entry name" value="ABC_TM1"/>
    <property type="match status" value="1"/>
</dbReference>
<gene>
    <name evidence="10" type="primary">metI</name>
    <name evidence="10" type="ORF">NCTC12219_01571</name>
</gene>
<evidence type="ECO:0000313" key="10">
    <source>
        <dbReference type="EMBL" id="STP11673.1"/>
    </source>
</evidence>
<dbReference type="Gene3D" id="1.10.3720.10">
    <property type="entry name" value="MetI-like"/>
    <property type="match status" value="1"/>
</dbReference>
<evidence type="ECO:0000256" key="6">
    <source>
        <dbReference type="ARBA" id="ARBA00022989"/>
    </source>
</evidence>
<evidence type="ECO:0000256" key="1">
    <source>
        <dbReference type="ARBA" id="ARBA00004651"/>
    </source>
</evidence>
<dbReference type="Pfam" id="PF00528">
    <property type="entry name" value="BPD_transp_1"/>
    <property type="match status" value="1"/>
</dbReference>
<keyword evidence="3 8" id="KW-0813">Transport</keyword>
<dbReference type="AlphaFoldDB" id="A0A377JV59"/>
<comment type="similarity">
    <text evidence="2">Belongs to the binding-protein-dependent transport system permease family. CysTW subfamily.</text>
</comment>
<keyword evidence="4" id="KW-1003">Cell membrane</keyword>
<feature type="transmembrane region" description="Helical" evidence="8">
    <location>
        <begin position="101"/>
        <end position="124"/>
    </location>
</feature>
<dbReference type="GO" id="GO:0005886">
    <property type="term" value="C:plasma membrane"/>
    <property type="evidence" value="ECO:0007669"/>
    <property type="project" value="UniProtKB-SubCell"/>
</dbReference>
<protein>
    <submittedName>
        <fullName evidence="10">ABC transporter permease protein</fullName>
    </submittedName>
</protein>
<reference evidence="10 11" key="1">
    <citation type="submission" date="2018-06" db="EMBL/GenBank/DDBJ databases">
        <authorList>
            <consortium name="Pathogen Informatics"/>
            <person name="Doyle S."/>
        </authorList>
    </citation>
    <scope>NUCLEOTIDE SEQUENCE [LARGE SCALE GENOMIC DNA]</scope>
    <source>
        <strain evidence="10 11">NCTC12219</strain>
    </source>
</reference>
<evidence type="ECO:0000259" key="9">
    <source>
        <dbReference type="PROSITE" id="PS50928"/>
    </source>
</evidence>
<keyword evidence="5 8" id="KW-0812">Transmembrane</keyword>
<accession>A0A377JV59</accession>
<evidence type="ECO:0000313" key="11">
    <source>
        <dbReference type="Proteomes" id="UP000255103"/>
    </source>
</evidence>
<dbReference type="PANTHER" id="PTHR30450:SF1">
    <property type="entry name" value="D-METHIONINE TRANSPORT SYSTEM PERMEASE PROTEIN METI-RELATED"/>
    <property type="match status" value="1"/>
</dbReference>
<dbReference type="GO" id="GO:0048473">
    <property type="term" value="P:D-methionine transmembrane transport"/>
    <property type="evidence" value="ECO:0007669"/>
    <property type="project" value="TreeGrafter"/>
</dbReference>
<organism evidence="10 11">
    <name type="scientific">Helicobacter cinaedi</name>
    <dbReference type="NCBI Taxonomy" id="213"/>
    <lineage>
        <taxon>Bacteria</taxon>
        <taxon>Pseudomonadati</taxon>
        <taxon>Campylobacterota</taxon>
        <taxon>Epsilonproteobacteria</taxon>
        <taxon>Campylobacterales</taxon>
        <taxon>Helicobacteraceae</taxon>
        <taxon>Helicobacter</taxon>
    </lineage>
</organism>
<evidence type="ECO:0000256" key="2">
    <source>
        <dbReference type="ARBA" id="ARBA00007069"/>
    </source>
</evidence>
<dbReference type="EMBL" id="UGHX01000001">
    <property type="protein sequence ID" value="STP11673.1"/>
    <property type="molecule type" value="Genomic_DNA"/>
</dbReference>
<dbReference type="SUPFAM" id="SSF161098">
    <property type="entry name" value="MetI-like"/>
    <property type="match status" value="1"/>
</dbReference>
<dbReference type="Proteomes" id="UP000255103">
    <property type="component" value="Unassembled WGS sequence"/>
</dbReference>
<dbReference type="FunFam" id="1.10.3720.10:FF:000002">
    <property type="entry name" value="D-methionine ABC transporter permease MetI"/>
    <property type="match status" value="1"/>
</dbReference>
<dbReference type="InterPro" id="IPR000515">
    <property type="entry name" value="MetI-like"/>
</dbReference>
<feature type="transmembrane region" description="Helical" evidence="8">
    <location>
        <begin position="164"/>
        <end position="186"/>
    </location>
</feature>
<evidence type="ECO:0000256" key="4">
    <source>
        <dbReference type="ARBA" id="ARBA00022475"/>
    </source>
</evidence>
<keyword evidence="7 8" id="KW-0472">Membrane</keyword>
<feature type="transmembrane region" description="Helical" evidence="8">
    <location>
        <begin position="35"/>
        <end position="59"/>
    </location>
</feature>
<sequence>MLDFLNMWEKHFLVFLGNVFTDPIAFSLAKSCCETLYMVLFSTFFAVIFGLPLGVLLSVIKPSGIMATPSLYRILSAIVNVVRSFPFIVLIFLLLPLSKLLIGTSIGSTAAIIPLVIAATPFIARLFEGAFDEVDKGLVEATMSMGASKKVVIFMMISESLPSIVNAITITSVSLVGFSAMAGVVGAGGLGDLAYRIGFQSFKPDVLAYAVICIIIMVQCIQSSGDLFVKRLREYR</sequence>
<dbReference type="PANTHER" id="PTHR30450">
    <property type="entry name" value="ABC TRANSPORTER PERMEASE"/>
    <property type="match status" value="1"/>
</dbReference>
<dbReference type="InterPro" id="IPR035906">
    <property type="entry name" value="MetI-like_sf"/>
</dbReference>
<evidence type="ECO:0000256" key="3">
    <source>
        <dbReference type="ARBA" id="ARBA00022448"/>
    </source>
</evidence>
<dbReference type="CDD" id="cd06261">
    <property type="entry name" value="TM_PBP2"/>
    <property type="match status" value="1"/>
</dbReference>
<feature type="transmembrane region" description="Helical" evidence="8">
    <location>
        <begin position="71"/>
        <end position="95"/>
    </location>
</feature>
<name>A0A377JV59_9HELI</name>
<evidence type="ECO:0000256" key="5">
    <source>
        <dbReference type="ARBA" id="ARBA00022692"/>
    </source>
</evidence>
<keyword evidence="6 8" id="KW-1133">Transmembrane helix</keyword>
<dbReference type="InterPro" id="IPR051322">
    <property type="entry name" value="AA_ABC_Transporter_Permease"/>
</dbReference>
<evidence type="ECO:0000256" key="7">
    <source>
        <dbReference type="ARBA" id="ARBA00023136"/>
    </source>
</evidence>
<feature type="domain" description="ABC transmembrane type-1" evidence="9">
    <location>
        <begin position="32"/>
        <end position="224"/>
    </location>
</feature>
<comment type="subcellular location">
    <subcellularLocation>
        <location evidence="1 8">Cell membrane</location>
        <topology evidence="1 8">Multi-pass membrane protein</topology>
    </subcellularLocation>
</comment>